<proteinExistence type="predicted"/>
<comment type="caution">
    <text evidence="2">The sequence shown here is derived from an EMBL/GenBank/DDBJ whole genome shotgun (WGS) entry which is preliminary data.</text>
</comment>
<organism evidence="2 3">
    <name type="scientific">Pristionchus mayeri</name>
    <dbReference type="NCBI Taxonomy" id="1317129"/>
    <lineage>
        <taxon>Eukaryota</taxon>
        <taxon>Metazoa</taxon>
        <taxon>Ecdysozoa</taxon>
        <taxon>Nematoda</taxon>
        <taxon>Chromadorea</taxon>
        <taxon>Rhabditida</taxon>
        <taxon>Rhabditina</taxon>
        <taxon>Diplogasteromorpha</taxon>
        <taxon>Diplogasteroidea</taxon>
        <taxon>Neodiplogasteridae</taxon>
        <taxon>Pristionchus</taxon>
    </lineage>
</organism>
<dbReference type="EMBL" id="BTRK01000002">
    <property type="protein sequence ID" value="GMR36828.1"/>
    <property type="molecule type" value="Genomic_DNA"/>
</dbReference>
<feature type="non-terminal residue" evidence="2">
    <location>
        <position position="119"/>
    </location>
</feature>
<dbReference type="Proteomes" id="UP001328107">
    <property type="component" value="Unassembled WGS sequence"/>
</dbReference>
<name>A0AAN5C4D6_9BILA</name>
<evidence type="ECO:0000256" key="1">
    <source>
        <dbReference type="SAM" id="Coils"/>
    </source>
</evidence>
<protein>
    <submittedName>
        <fullName evidence="2">Uncharacterized protein</fullName>
    </submittedName>
</protein>
<feature type="coiled-coil region" evidence="1">
    <location>
        <begin position="9"/>
        <end position="43"/>
    </location>
</feature>
<reference evidence="3" key="1">
    <citation type="submission" date="2022-10" db="EMBL/GenBank/DDBJ databases">
        <title>Genome assembly of Pristionchus species.</title>
        <authorList>
            <person name="Yoshida K."/>
            <person name="Sommer R.J."/>
        </authorList>
    </citation>
    <scope>NUCLEOTIDE SEQUENCE [LARGE SCALE GENOMIC DNA]</scope>
    <source>
        <strain evidence="3">RS5460</strain>
    </source>
</reference>
<accession>A0AAN5C4D6</accession>
<sequence length="119" mass="14331">STSMPSFVIEKNEEDVKRLEERIRRKEKRLERLKSRREKERVKKALERLVMRHAGFFRRHQAEDHHRVKRSEYRLVEKVGTKRDKHSFVRQMDRAPSLLSPQLTPIQTISKAVLKVFKG</sequence>
<keyword evidence="3" id="KW-1185">Reference proteome</keyword>
<evidence type="ECO:0000313" key="3">
    <source>
        <dbReference type="Proteomes" id="UP001328107"/>
    </source>
</evidence>
<gene>
    <name evidence="2" type="ORF">PMAYCL1PPCAC_07023</name>
</gene>
<keyword evidence="1" id="KW-0175">Coiled coil</keyword>
<evidence type="ECO:0000313" key="2">
    <source>
        <dbReference type="EMBL" id="GMR36828.1"/>
    </source>
</evidence>
<feature type="non-terminal residue" evidence="2">
    <location>
        <position position="1"/>
    </location>
</feature>
<dbReference type="AlphaFoldDB" id="A0AAN5C4D6"/>